<dbReference type="InterPro" id="IPR015854">
    <property type="entry name" value="ABC_transpr_LolD-like"/>
</dbReference>
<dbReference type="AlphaFoldDB" id="A0A1X9YR93"/>
<dbReference type="Pfam" id="PF00005">
    <property type="entry name" value="ABC_tran"/>
    <property type="match status" value="1"/>
</dbReference>
<dbReference type="EMBL" id="CP021235">
    <property type="protein sequence ID" value="ARS35388.1"/>
    <property type="molecule type" value="Genomic_DNA"/>
</dbReference>
<evidence type="ECO:0000256" key="3">
    <source>
        <dbReference type="ARBA" id="ARBA00020019"/>
    </source>
</evidence>
<dbReference type="GO" id="GO:0022857">
    <property type="term" value="F:transmembrane transporter activity"/>
    <property type="evidence" value="ECO:0007669"/>
    <property type="project" value="TreeGrafter"/>
</dbReference>
<dbReference type="OrthoDB" id="1115710at2"/>
<evidence type="ECO:0000256" key="4">
    <source>
        <dbReference type="ARBA" id="ARBA00022741"/>
    </source>
</evidence>
<evidence type="ECO:0000313" key="8">
    <source>
        <dbReference type="Proteomes" id="UP000266292"/>
    </source>
</evidence>
<dbReference type="InterPro" id="IPR027417">
    <property type="entry name" value="P-loop_NTPase"/>
</dbReference>
<keyword evidence="5 7" id="KW-0067">ATP-binding</keyword>
<dbReference type="InterPro" id="IPR003439">
    <property type="entry name" value="ABC_transporter-like_ATP-bd"/>
</dbReference>
<dbReference type="Proteomes" id="UP000266292">
    <property type="component" value="Chromosome"/>
</dbReference>
<reference evidence="8" key="1">
    <citation type="submission" date="2017-05" db="EMBL/GenBank/DDBJ databases">
        <authorList>
            <person name="Ray J."/>
            <person name="Price M."/>
            <person name="Deutschbauer A."/>
        </authorList>
    </citation>
    <scope>NUCLEOTIDE SEQUENCE [LARGE SCALE GENOMIC DNA]</scope>
    <source>
        <strain evidence="8">DSM 19842</strain>
    </source>
</reference>
<dbReference type="InterPro" id="IPR003593">
    <property type="entry name" value="AAA+_ATPase"/>
</dbReference>
<dbReference type="FunFam" id="3.40.50.300:FF:000056">
    <property type="entry name" value="Cell division ATP-binding protein FtsE"/>
    <property type="match status" value="1"/>
</dbReference>
<dbReference type="PANTHER" id="PTHR24220">
    <property type="entry name" value="IMPORT ATP-BINDING PROTEIN"/>
    <property type="match status" value="1"/>
</dbReference>
<dbReference type="PROSITE" id="PS00211">
    <property type="entry name" value="ABC_TRANSPORTER_1"/>
    <property type="match status" value="1"/>
</dbReference>
<dbReference type="KEGG" id="pact:CA264_08005"/>
<keyword evidence="4" id="KW-0547">Nucleotide-binding</keyword>
<dbReference type="GO" id="GO:0016887">
    <property type="term" value="F:ATP hydrolysis activity"/>
    <property type="evidence" value="ECO:0007669"/>
    <property type="project" value="InterPro"/>
</dbReference>
<dbReference type="GO" id="GO:0005524">
    <property type="term" value="F:ATP binding"/>
    <property type="evidence" value="ECO:0007669"/>
    <property type="project" value="UniProtKB-KW"/>
</dbReference>
<dbReference type="STRING" id="709015.GCA_000472485_01607"/>
<comment type="similarity">
    <text evidence="2">Belongs to the ABC transporter superfamily.</text>
</comment>
<evidence type="ECO:0000256" key="2">
    <source>
        <dbReference type="ARBA" id="ARBA00005417"/>
    </source>
</evidence>
<evidence type="ECO:0000313" key="7">
    <source>
        <dbReference type="EMBL" id="ARS35388.1"/>
    </source>
</evidence>
<evidence type="ECO:0000259" key="6">
    <source>
        <dbReference type="PROSITE" id="PS50893"/>
    </source>
</evidence>
<proteinExistence type="inferred from homology"/>
<dbReference type="PANTHER" id="PTHR24220:SF470">
    <property type="entry name" value="CELL DIVISION ATP-BINDING PROTEIN FTSE"/>
    <property type="match status" value="1"/>
</dbReference>
<dbReference type="InterPro" id="IPR017871">
    <property type="entry name" value="ABC_transporter-like_CS"/>
</dbReference>
<name>A0A1X9YR93_9BACT</name>
<dbReference type="SUPFAM" id="SSF52540">
    <property type="entry name" value="P-loop containing nucleoside triphosphate hydrolases"/>
    <property type="match status" value="1"/>
</dbReference>
<accession>A0A1X9YR93</accession>
<keyword evidence="8" id="KW-1185">Reference proteome</keyword>
<comment type="function">
    <text evidence="1">Part of the ABC transporter FtsEX involved in cellular division. Important for assembly or stability of the septal ring.</text>
</comment>
<evidence type="ECO:0000256" key="5">
    <source>
        <dbReference type="ARBA" id="ARBA00022840"/>
    </source>
</evidence>
<dbReference type="PROSITE" id="PS50893">
    <property type="entry name" value="ABC_TRANSPORTER_2"/>
    <property type="match status" value="1"/>
</dbReference>
<feature type="domain" description="ABC transporter" evidence="6">
    <location>
        <begin position="9"/>
        <end position="238"/>
    </location>
</feature>
<organism evidence="7 8">
    <name type="scientific">Pontibacter actiniarum</name>
    <dbReference type="NCBI Taxonomy" id="323450"/>
    <lineage>
        <taxon>Bacteria</taxon>
        <taxon>Pseudomonadati</taxon>
        <taxon>Bacteroidota</taxon>
        <taxon>Cytophagia</taxon>
        <taxon>Cytophagales</taxon>
        <taxon>Hymenobacteraceae</taxon>
        <taxon>Pontibacter</taxon>
    </lineage>
</organism>
<evidence type="ECO:0000256" key="1">
    <source>
        <dbReference type="ARBA" id="ARBA00002579"/>
    </source>
</evidence>
<dbReference type="SMART" id="SM00382">
    <property type="entry name" value="AAA"/>
    <property type="match status" value="1"/>
</dbReference>
<gene>
    <name evidence="7" type="ORF">CA264_08005</name>
</gene>
<sequence length="239" mass="26684">MNFSSSPVVSLRDVAIYQDVNTVLSSVNFDIEKGEFVYLVGRTGSGKSSLLKTLYGDLPLLVGQGAVAEFNLGKLPRKQVPYLRRKVGIIFQDFQLLFDRSVAENLAFVLRATGWRDKSKRKQRISEVLMRVGLDAAANKMPHQLSGGEQQRVVVARALLNEPVILFADEPTGNLDPLVADEIMQLFQEINNQGTAVLMATHNYEIINRYPRRVLKCEKGHVLDSNVQEFSLISGYQAS</sequence>
<dbReference type="Gene3D" id="3.40.50.300">
    <property type="entry name" value="P-loop containing nucleotide triphosphate hydrolases"/>
    <property type="match status" value="1"/>
</dbReference>
<dbReference type="GO" id="GO:0005886">
    <property type="term" value="C:plasma membrane"/>
    <property type="evidence" value="ECO:0007669"/>
    <property type="project" value="UniProtKB-ARBA"/>
</dbReference>
<dbReference type="RefSeq" id="WP_025606159.1">
    <property type="nucleotide sequence ID" value="NZ_CP021235.1"/>
</dbReference>
<protein>
    <recommendedName>
        <fullName evidence="3">Cell division ATP-binding protein FtsE</fullName>
    </recommendedName>
</protein>